<reference evidence="10 11" key="1">
    <citation type="submission" date="2023-03" db="EMBL/GenBank/DDBJ databases">
        <title>High recombination rates correlate with genetic variation in Cardiocondyla obscurior ants.</title>
        <authorList>
            <person name="Errbii M."/>
        </authorList>
    </citation>
    <scope>NUCLEOTIDE SEQUENCE [LARGE SCALE GENOMIC DNA]</scope>
    <source>
        <strain evidence="10">Alpha-2009</strain>
        <tissue evidence="10">Whole body</tissue>
    </source>
</reference>
<feature type="transmembrane region" description="Helical" evidence="9">
    <location>
        <begin position="42"/>
        <end position="59"/>
    </location>
</feature>
<keyword evidence="3 9" id="KW-0812">Transmembrane</keyword>
<proteinExistence type="inferred from homology"/>
<feature type="transmembrane region" description="Helical" evidence="9">
    <location>
        <begin position="301"/>
        <end position="324"/>
    </location>
</feature>
<accession>A0AAW2FR17</accession>
<evidence type="ECO:0000256" key="9">
    <source>
        <dbReference type="RuleBase" id="RU351113"/>
    </source>
</evidence>
<comment type="caution">
    <text evidence="10">The sequence shown here is derived from an EMBL/GenBank/DDBJ whole genome shotgun (WGS) entry which is preliminary data.</text>
</comment>
<dbReference type="GO" id="GO:0005549">
    <property type="term" value="F:odorant binding"/>
    <property type="evidence" value="ECO:0007669"/>
    <property type="project" value="InterPro"/>
</dbReference>
<feature type="transmembrane region" description="Helical" evidence="9">
    <location>
        <begin position="199"/>
        <end position="218"/>
    </location>
</feature>
<keyword evidence="5 9" id="KW-1133">Transmembrane helix</keyword>
<evidence type="ECO:0000256" key="3">
    <source>
        <dbReference type="ARBA" id="ARBA00022692"/>
    </source>
</evidence>
<evidence type="ECO:0000313" key="10">
    <source>
        <dbReference type="EMBL" id="KAL0117873.1"/>
    </source>
</evidence>
<gene>
    <name evidence="10" type="ORF">PUN28_008928</name>
</gene>
<comment type="caution">
    <text evidence="9">Lacks conserved residue(s) required for the propagation of feature annotation.</text>
</comment>
<keyword evidence="11" id="KW-1185">Reference proteome</keyword>
<evidence type="ECO:0000256" key="4">
    <source>
        <dbReference type="ARBA" id="ARBA00022725"/>
    </source>
</evidence>
<dbReference type="GO" id="GO:0004984">
    <property type="term" value="F:olfactory receptor activity"/>
    <property type="evidence" value="ECO:0007669"/>
    <property type="project" value="InterPro"/>
</dbReference>
<dbReference type="Proteomes" id="UP001430953">
    <property type="component" value="Unassembled WGS sequence"/>
</dbReference>
<evidence type="ECO:0000256" key="5">
    <source>
        <dbReference type="ARBA" id="ARBA00022989"/>
    </source>
</evidence>
<evidence type="ECO:0000256" key="8">
    <source>
        <dbReference type="ARBA" id="ARBA00023224"/>
    </source>
</evidence>
<keyword evidence="8 9" id="KW-0807">Transducer</keyword>
<sequence>MSVLKFGTYINLSYAFTLSRRCLWILGIWPDPFVPLSDFQRLSVRFIIVTCILCLYVIVPQLTNTIHAWGNVARMVQHVASANFSLMALCKLVGTCYHGQTLRVLMTSVMTDWMTSKDHERSTMLSIAKRGRALALRCYMASSCTVLFGFSLHVLKYHRNKHQPHRPLMYEFNFPYNTEKSPSYEITVLTQLSGGMYSALINSTIDCFVSILLLHICAQLKNLRTMLNKLVDDLAKKVISSAEFKERLATITMRHEHLIRNAKTVDDCYSAVLFIHMLAATFQLCFESFQVFTIVSNHLNISVIRVAFLSFYVVLVLTHLYIYCYSAERLLIESTGMAYGVYECKWYDISSKDAKSLMFMAYRSAIPLKLTAGKFGTFSLEMFGTTVKTSMGYLSALLTMMDKT</sequence>
<dbReference type="GO" id="GO:0007165">
    <property type="term" value="P:signal transduction"/>
    <property type="evidence" value="ECO:0007669"/>
    <property type="project" value="UniProtKB-KW"/>
</dbReference>
<comment type="subcellular location">
    <subcellularLocation>
        <location evidence="9">Cell membrane</location>
        <topology evidence="9">Multi-pass membrane protein</topology>
    </subcellularLocation>
    <subcellularLocation>
        <location evidence="1">Membrane</location>
        <topology evidence="1">Multi-pass membrane protein</topology>
    </subcellularLocation>
</comment>
<keyword evidence="6 9" id="KW-0472">Membrane</keyword>
<dbReference type="AlphaFoldDB" id="A0AAW2FR17"/>
<dbReference type="Pfam" id="PF02949">
    <property type="entry name" value="7tm_6"/>
    <property type="match status" value="1"/>
</dbReference>
<evidence type="ECO:0000313" key="11">
    <source>
        <dbReference type="Proteomes" id="UP001430953"/>
    </source>
</evidence>
<evidence type="ECO:0000256" key="6">
    <source>
        <dbReference type="ARBA" id="ARBA00023136"/>
    </source>
</evidence>
<evidence type="ECO:0000256" key="1">
    <source>
        <dbReference type="ARBA" id="ARBA00004141"/>
    </source>
</evidence>
<keyword evidence="7 9" id="KW-0675">Receptor</keyword>
<feature type="transmembrane region" description="Helical" evidence="9">
    <location>
        <begin position="268"/>
        <end position="289"/>
    </location>
</feature>
<dbReference type="InterPro" id="IPR004117">
    <property type="entry name" value="7tm6_olfct_rcpt"/>
</dbReference>
<dbReference type="EMBL" id="JADYXP020000008">
    <property type="protein sequence ID" value="KAL0117873.1"/>
    <property type="molecule type" value="Genomic_DNA"/>
</dbReference>
<keyword evidence="2 9" id="KW-0716">Sensory transduction</keyword>
<dbReference type="PANTHER" id="PTHR21137:SF42">
    <property type="entry name" value="ODORANT RECEPTOR 83A"/>
    <property type="match status" value="1"/>
</dbReference>
<keyword evidence="4 9" id="KW-0552">Olfaction</keyword>
<name>A0AAW2FR17_9HYME</name>
<evidence type="ECO:0000256" key="7">
    <source>
        <dbReference type="ARBA" id="ARBA00023170"/>
    </source>
</evidence>
<dbReference type="GO" id="GO:0005886">
    <property type="term" value="C:plasma membrane"/>
    <property type="evidence" value="ECO:0007669"/>
    <property type="project" value="UniProtKB-SubCell"/>
</dbReference>
<evidence type="ECO:0000256" key="2">
    <source>
        <dbReference type="ARBA" id="ARBA00022606"/>
    </source>
</evidence>
<protein>
    <recommendedName>
        <fullName evidence="9">Odorant receptor</fullName>
    </recommendedName>
</protein>
<comment type="similarity">
    <text evidence="9">Belongs to the insect chemoreceptor superfamily. Heteromeric odorant receptor channel (TC 1.A.69) family.</text>
</comment>
<feature type="transmembrane region" description="Helical" evidence="9">
    <location>
        <begin position="12"/>
        <end position="30"/>
    </location>
</feature>
<dbReference type="PANTHER" id="PTHR21137">
    <property type="entry name" value="ODORANT RECEPTOR"/>
    <property type="match status" value="1"/>
</dbReference>
<organism evidence="10 11">
    <name type="scientific">Cardiocondyla obscurior</name>
    <dbReference type="NCBI Taxonomy" id="286306"/>
    <lineage>
        <taxon>Eukaryota</taxon>
        <taxon>Metazoa</taxon>
        <taxon>Ecdysozoa</taxon>
        <taxon>Arthropoda</taxon>
        <taxon>Hexapoda</taxon>
        <taxon>Insecta</taxon>
        <taxon>Pterygota</taxon>
        <taxon>Neoptera</taxon>
        <taxon>Endopterygota</taxon>
        <taxon>Hymenoptera</taxon>
        <taxon>Apocrita</taxon>
        <taxon>Aculeata</taxon>
        <taxon>Formicoidea</taxon>
        <taxon>Formicidae</taxon>
        <taxon>Myrmicinae</taxon>
        <taxon>Cardiocondyla</taxon>
    </lineage>
</organism>
<feature type="transmembrane region" description="Helical" evidence="9">
    <location>
        <begin position="134"/>
        <end position="155"/>
    </location>
</feature>